<gene>
    <name evidence="1" type="ORF">EKPLLCFL_00337</name>
</gene>
<organism evidence="1">
    <name type="scientific">Providencia stuartii</name>
    <dbReference type="NCBI Taxonomy" id="588"/>
    <lineage>
        <taxon>Bacteria</taxon>
        <taxon>Pseudomonadati</taxon>
        <taxon>Pseudomonadota</taxon>
        <taxon>Gammaproteobacteria</taxon>
        <taxon>Enterobacterales</taxon>
        <taxon>Morganellaceae</taxon>
        <taxon>Providencia</taxon>
    </lineage>
</organism>
<keyword evidence="1" id="KW-0614">Plasmid</keyword>
<dbReference type="RefSeq" id="WP_191901254.1">
    <property type="nucleotide sequence ID" value="NZ_CP095444.1"/>
</dbReference>
<evidence type="ECO:0000313" key="1">
    <source>
        <dbReference type="EMBL" id="QSM62572.1"/>
    </source>
</evidence>
<reference evidence="1" key="1">
    <citation type="submission" date="2020-07" db="EMBL/GenBank/DDBJ databases">
        <title>Persistence and transmission of plasmid-borne blaNDM genes carried by diverse species of Enterobacterium in a Chinese goose farm.</title>
        <authorList>
            <person name="Fang L.-X."/>
            <person name="Cen D.-J."/>
        </authorList>
    </citation>
    <scope>NUCLEOTIDE SEQUENCE</scope>
    <source>
        <strain evidence="1">M2</strain>
        <plasmid evidence="1">pM2-1</plasmid>
    </source>
</reference>
<sequence>MMMYVLIAAVLILVRLLYVQDNKNRDYQWKITNEMIVKSDALSIVISPHHIGAMPVLIRALVRSLEHNRAAATAYLQLNIPISPEANVAACELRYAQASAKQALCRVILLLTELERKGQIVRRLVDDFRATDLDADDVFTALDERYPSDEQHTPFMRLSDVIPGHWNIGGQQ</sequence>
<dbReference type="EMBL" id="MT813046">
    <property type="protein sequence ID" value="QSM62572.1"/>
    <property type="molecule type" value="Genomic_DNA"/>
</dbReference>
<geneLocation type="plasmid" evidence="1">
    <name>pM2-1</name>
</geneLocation>
<protein>
    <submittedName>
        <fullName evidence="1">Uncharacterized protein</fullName>
    </submittedName>
</protein>
<name>A0A899NGM4_PROST</name>
<dbReference type="AlphaFoldDB" id="A0A899NGM4"/>
<proteinExistence type="predicted"/>
<accession>A0A899NGM4</accession>